<dbReference type="GO" id="GO:0016887">
    <property type="term" value="F:ATP hydrolysis activity"/>
    <property type="evidence" value="ECO:0007669"/>
    <property type="project" value="InterPro"/>
</dbReference>
<dbReference type="Pfam" id="PF00005">
    <property type="entry name" value="ABC_tran"/>
    <property type="match status" value="1"/>
</dbReference>
<keyword evidence="3" id="KW-0201">Cytochrome c-type biogenesis</keyword>
<evidence type="ECO:0000256" key="1">
    <source>
        <dbReference type="ARBA" id="ARBA00022448"/>
    </source>
</evidence>
<dbReference type="InterPro" id="IPR003439">
    <property type="entry name" value="ABC_transporter-like_ATP-bd"/>
</dbReference>
<dbReference type="PANTHER" id="PTHR43499:SF1">
    <property type="entry name" value="ABC TRANSPORTER I FAMILY MEMBER 1"/>
    <property type="match status" value="1"/>
</dbReference>
<gene>
    <name evidence="8" type="ORF">LCGC14_1536680</name>
</gene>
<dbReference type="GO" id="GO:0017004">
    <property type="term" value="P:cytochrome complex assembly"/>
    <property type="evidence" value="ECO:0007669"/>
    <property type="project" value="UniProtKB-KW"/>
</dbReference>
<evidence type="ECO:0000256" key="3">
    <source>
        <dbReference type="ARBA" id="ARBA00022748"/>
    </source>
</evidence>
<protein>
    <recommendedName>
        <fullName evidence="7">ABC transporter domain-containing protein</fullName>
    </recommendedName>
</protein>
<comment type="caution">
    <text evidence="8">The sequence shown here is derived from an EMBL/GenBank/DDBJ whole genome shotgun (WGS) entry which is preliminary data.</text>
</comment>
<dbReference type="Gene3D" id="3.40.50.300">
    <property type="entry name" value="P-loop containing nucleotide triphosphate hydrolases"/>
    <property type="match status" value="1"/>
</dbReference>
<dbReference type="NCBIfam" id="NF010061">
    <property type="entry name" value="PRK13538.1"/>
    <property type="match status" value="1"/>
</dbReference>
<evidence type="ECO:0000259" key="7">
    <source>
        <dbReference type="PROSITE" id="PS50893"/>
    </source>
</evidence>
<dbReference type="AlphaFoldDB" id="A0A0F9LV33"/>
<keyword evidence="1" id="KW-0813">Transport</keyword>
<evidence type="ECO:0000256" key="6">
    <source>
        <dbReference type="ARBA" id="ARBA00023136"/>
    </source>
</evidence>
<dbReference type="InterPro" id="IPR017871">
    <property type="entry name" value="ABC_transporter-like_CS"/>
</dbReference>
<dbReference type="EMBL" id="LAZR01011581">
    <property type="protein sequence ID" value="KKM60942.1"/>
    <property type="molecule type" value="Genomic_DNA"/>
</dbReference>
<dbReference type="PANTHER" id="PTHR43499">
    <property type="entry name" value="ABC TRANSPORTER I FAMILY MEMBER 1"/>
    <property type="match status" value="1"/>
</dbReference>
<organism evidence="8">
    <name type="scientific">marine sediment metagenome</name>
    <dbReference type="NCBI Taxonomy" id="412755"/>
    <lineage>
        <taxon>unclassified sequences</taxon>
        <taxon>metagenomes</taxon>
        <taxon>ecological metagenomes</taxon>
    </lineage>
</organism>
<keyword evidence="5" id="KW-1278">Translocase</keyword>
<keyword evidence="4" id="KW-0067">ATP-binding</keyword>
<sequence>MPFAHRPDYGALMSEPLPLMTEPLLQAVNLQCERDKRILFRELSFSILPGTVTRVEGPNGSGKTTLLRILAGLNDAWTGNINWCGAPVASQRETFLRNILYIGHRPGIKSLLTPTENLRALMAGRRPVSDIALRRALQGTGLAGYEDVPCCNLSAGQQRRVALARLLIADEPLWLLDEVFTAIDAEGVSALETLLHQRAVEGGAVLVTTHHNLELPGMQKLILGAGDAINEH</sequence>
<reference evidence="8" key="1">
    <citation type="journal article" date="2015" name="Nature">
        <title>Complex archaea that bridge the gap between prokaryotes and eukaryotes.</title>
        <authorList>
            <person name="Spang A."/>
            <person name="Saw J.H."/>
            <person name="Jorgensen S.L."/>
            <person name="Zaremba-Niedzwiedzka K."/>
            <person name="Martijn J."/>
            <person name="Lind A.E."/>
            <person name="van Eijk R."/>
            <person name="Schleper C."/>
            <person name="Guy L."/>
            <person name="Ettema T.J."/>
        </authorList>
    </citation>
    <scope>NUCLEOTIDE SEQUENCE</scope>
</reference>
<dbReference type="GO" id="GO:0005524">
    <property type="term" value="F:ATP binding"/>
    <property type="evidence" value="ECO:0007669"/>
    <property type="project" value="UniProtKB-KW"/>
</dbReference>
<evidence type="ECO:0000313" key="8">
    <source>
        <dbReference type="EMBL" id="KKM60942.1"/>
    </source>
</evidence>
<dbReference type="InterPro" id="IPR003593">
    <property type="entry name" value="AAA+_ATPase"/>
</dbReference>
<keyword evidence="6" id="KW-0472">Membrane</keyword>
<evidence type="ECO:0000256" key="4">
    <source>
        <dbReference type="ARBA" id="ARBA00022840"/>
    </source>
</evidence>
<proteinExistence type="predicted"/>
<dbReference type="PROSITE" id="PS00211">
    <property type="entry name" value="ABC_TRANSPORTER_1"/>
    <property type="match status" value="1"/>
</dbReference>
<dbReference type="SMART" id="SM00382">
    <property type="entry name" value="AAA"/>
    <property type="match status" value="1"/>
</dbReference>
<dbReference type="PROSITE" id="PS50893">
    <property type="entry name" value="ABC_TRANSPORTER_2"/>
    <property type="match status" value="1"/>
</dbReference>
<keyword evidence="2" id="KW-0547">Nucleotide-binding</keyword>
<evidence type="ECO:0000256" key="2">
    <source>
        <dbReference type="ARBA" id="ARBA00022741"/>
    </source>
</evidence>
<evidence type="ECO:0000256" key="5">
    <source>
        <dbReference type="ARBA" id="ARBA00022967"/>
    </source>
</evidence>
<feature type="domain" description="ABC transporter" evidence="7">
    <location>
        <begin position="25"/>
        <end position="232"/>
    </location>
</feature>
<name>A0A0F9LV33_9ZZZZ</name>
<accession>A0A0F9LV33</accession>
<dbReference type="InterPro" id="IPR027417">
    <property type="entry name" value="P-loop_NTPase"/>
</dbReference>
<dbReference type="GO" id="GO:0022857">
    <property type="term" value="F:transmembrane transporter activity"/>
    <property type="evidence" value="ECO:0007669"/>
    <property type="project" value="InterPro"/>
</dbReference>
<dbReference type="InterPro" id="IPR005895">
    <property type="entry name" value="ABC_transptr_haem_export_CcmA"/>
</dbReference>
<dbReference type="SUPFAM" id="SSF52540">
    <property type="entry name" value="P-loop containing nucleoside triphosphate hydrolases"/>
    <property type="match status" value="1"/>
</dbReference>
<dbReference type="NCBIfam" id="TIGR01189">
    <property type="entry name" value="ccmA"/>
    <property type="match status" value="1"/>
</dbReference>